<dbReference type="EMBL" id="BSPK01000004">
    <property type="protein sequence ID" value="GLS62236.1"/>
    <property type="molecule type" value="Genomic_DNA"/>
</dbReference>
<comment type="caution">
    <text evidence="1">The sequence shown here is derived from an EMBL/GenBank/DDBJ whole genome shotgun (WGS) entry which is preliminary data.</text>
</comment>
<protein>
    <submittedName>
        <fullName evidence="1">Uncharacterized protein</fullName>
    </submittedName>
</protein>
<accession>A0A512IX58</accession>
<dbReference type="Proteomes" id="UP000321960">
    <property type="component" value="Unassembled WGS sequence"/>
</dbReference>
<proteinExistence type="predicted"/>
<dbReference type="EMBL" id="BJZU01000003">
    <property type="protein sequence ID" value="GEP02291.1"/>
    <property type="molecule type" value="Genomic_DNA"/>
</dbReference>
<keyword evidence="4" id="KW-1185">Reference proteome</keyword>
<gene>
    <name evidence="2" type="ORF">GCM10007888_06170</name>
    <name evidence="1" type="ORF">MOX02_03290</name>
</gene>
<dbReference type="Gene3D" id="1.10.238.160">
    <property type="match status" value="1"/>
</dbReference>
<evidence type="ECO:0000313" key="2">
    <source>
        <dbReference type="EMBL" id="GLS62236.1"/>
    </source>
</evidence>
<reference evidence="1 3" key="3">
    <citation type="submission" date="2019-07" db="EMBL/GenBank/DDBJ databases">
        <title>Whole genome shotgun sequence of Methylobacterium oxalidis NBRC 107715.</title>
        <authorList>
            <person name="Hosoyama A."/>
            <person name="Uohara A."/>
            <person name="Ohji S."/>
            <person name="Ichikawa N."/>
        </authorList>
    </citation>
    <scope>NUCLEOTIDE SEQUENCE [LARGE SCALE GENOMIC DNA]</scope>
    <source>
        <strain evidence="1 3">NBRC 107715</strain>
    </source>
</reference>
<dbReference type="AlphaFoldDB" id="A0A512IX58"/>
<sequence length="70" mass="8035">MNLNELPLEIARLRVLGTKDAAYCGLNYGMWLRLSKSGEAPQPIKLTDRKYGWRLEDLQAWVEKQAESAQ</sequence>
<dbReference type="OrthoDB" id="9801242at2"/>
<evidence type="ECO:0000313" key="3">
    <source>
        <dbReference type="Proteomes" id="UP000321960"/>
    </source>
</evidence>
<evidence type="ECO:0000313" key="4">
    <source>
        <dbReference type="Proteomes" id="UP001156856"/>
    </source>
</evidence>
<organism evidence="1 3">
    <name type="scientific">Methylobacterium oxalidis</name>
    <dbReference type="NCBI Taxonomy" id="944322"/>
    <lineage>
        <taxon>Bacteria</taxon>
        <taxon>Pseudomonadati</taxon>
        <taxon>Pseudomonadota</taxon>
        <taxon>Alphaproteobacteria</taxon>
        <taxon>Hyphomicrobiales</taxon>
        <taxon>Methylobacteriaceae</taxon>
        <taxon>Methylobacterium</taxon>
    </lineage>
</organism>
<dbReference type="Proteomes" id="UP001156856">
    <property type="component" value="Unassembled WGS sequence"/>
</dbReference>
<reference evidence="2" key="1">
    <citation type="journal article" date="2014" name="Int. J. Syst. Evol. Microbiol.">
        <title>Complete genome of a new Firmicutes species belonging to the dominant human colonic microbiota ('Ruminococcus bicirculans') reveals two chromosomes and a selective capacity to utilize plant glucans.</title>
        <authorList>
            <consortium name="NISC Comparative Sequencing Program"/>
            <person name="Wegmann U."/>
            <person name="Louis P."/>
            <person name="Goesmann A."/>
            <person name="Henrissat B."/>
            <person name="Duncan S.H."/>
            <person name="Flint H.J."/>
        </authorList>
    </citation>
    <scope>NUCLEOTIDE SEQUENCE</scope>
    <source>
        <strain evidence="2">NBRC 107715</strain>
    </source>
</reference>
<reference evidence="4" key="2">
    <citation type="journal article" date="2019" name="Int. J. Syst. Evol. Microbiol.">
        <title>The Global Catalogue of Microorganisms (GCM) 10K type strain sequencing project: providing services to taxonomists for standard genome sequencing and annotation.</title>
        <authorList>
            <consortium name="The Broad Institute Genomics Platform"/>
            <consortium name="The Broad Institute Genome Sequencing Center for Infectious Disease"/>
            <person name="Wu L."/>
            <person name="Ma J."/>
        </authorList>
    </citation>
    <scope>NUCLEOTIDE SEQUENCE [LARGE SCALE GENOMIC DNA]</scope>
    <source>
        <strain evidence="4">NBRC 107715</strain>
    </source>
</reference>
<dbReference type="RefSeq" id="WP_147023964.1">
    <property type="nucleotide sequence ID" value="NZ_BJZU01000003.1"/>
</dbReference>
<reference evidence="2" key="4">
    <citation type="submission" date="2023-01" db="EMBL/GenBank/DDBJ databases">
        <title>Draft genome sequence of Methylobacterium oxalidis strain NBRC 107715.</title>
        <authorList>
            <person name="Sun Q."/>
            <person name="Mori K."/>
        </authorList>
    </citation>
    <scope>NUCLEOTIDE SEQUENCE</scope>
    <source>
        <strain evidence="2">NBRC 107715</strain>
    </source>
</reference>
<name>A0A512IX58_9HYPH</name>
<evidence type="ECO:0000313" key="1">
    <source>
        <dbReference type="EMBL" id="GEP02291.1"/>
    </source>
</evidence>